<name>A0A3B0ZNT8_9ZZZZ</name>
<proteinExistence type="inferred from homology"/>
<dbReference type="PANTHER" id="PTHR32309">
    <property type="entry name" value="TYROSINE-PROTEIN KINASE"/>
    <property type="match status" value="1"/>
</dbReference>
<keyword evidence="4" id="KW-0547">Nucleotide-binding</keyword>
<evidence type="ECO:0000256" key="6">
    <source>
        <dbReference type="ARBA" id="ARBA00022840"/>
    </source>
</evidence>
<dbReference type="EC" id="2.7.10.2" evidence="2"/>
<dbReference type="Gene3D" id="3.40.50.300">
    <property type="entry name" value="P-loop containing nucleotide triphosphate hydrolases"/>
    <property type="match status" value="1"/>
</dbReference>
<dbReference type="EMBL" id="UOFO01000131">
    <property type="protein sequence ID" value="VAW87799.1"/>
    <property type="molecule type" value="Genomic_DNA"/>
</dbReference>
<evidence type="ECO:0000313" key="10">
    <source>
        <dbReference type="EMBL" id="VAW87799.1"/>
    </source>
</evidence>
<protein>
    <recommendedName>
        <fullName evidence="2">non-specific protein-tyrosine kinase</fullName>
        <ecNumber evidence="2">2.7.10.2</ecNumber>
    </recommendedName>
</protein>
<dbReference type="InterPro" id="IPR027417">
    <property type="entry name" value="P-loop_NTPase"/>
</dbReference>
<evidence type="ECO:0000259" key="9">
    <source>
        <dbReference type="Pfam" id="PF13614"/>
    </source>
</evidence>
<dbReference type="Pfam" id="PF13614">
    <property type="entry name" value="AAA_31"/>
    <property type="match status" value="1"/>
</dbReference>
<evidence type="ECO:0000256" key="5">
    <source>
        <dbReference type="ARBA" id="ARBA00022777"/>
    </source>
</evidence>
<evidence type="ECO:0000256" key="7">
    <source>
        <dbReference type="ARBA" id="ARBA00023137"/>
    </source>
</evidence>
<keyword evidence="5" id="KW-0418">Kinase</keyword>
<reference evidence="10" key="1">
    <citation type="submission" date="2018-06" db="EMBL/GenBank/DDBJ databases">
        <authorList>
            <person name="Zhirakovskaya E."/>
        </authorList>
    </citation>
    <scope>NUCLEOTIDE SEQUENCE</scope>
</reference>
<gene>
    <name evidence="10" type="ORF">MNBD_GAMMA16-249</name>
</gene>
<dbReference type="GO" id="GO:0004713">
    <property type="term" value="F:protein tyrosine kinase activity"/>
    <property type="evidence" value="ECO:0007669"/>
    <property type="project" value="TreeGrafter"/>
</dbReference>
<keyword evidence="7" id="KW-0829">Tyrosine-protein kinase</keyword>
<evidence type="ECO:0000256" key="2">
    <source>
        <dbReference type="ARBA" id="ARBA00011903"/>
    </source>
</evidence>
<dbReference type="AlphaFoldDB" id="A0A3B0ZNT8"/>
<evidence type="ECO:0000256" key="3">
    <source>
        <dbReference type="ARBA" id="ARBA00022679"/>
    </source>
</evidence>
<keyword evidence="6" id="KW-0067">ATP-binding</keyword>
<comment type="catalytic activity">
    <reaction evidence="8">
        <text>L-tyrosyl-[protein] + ATP = O-phospho-L-tyrosyl-[protein] + ADP + H(+)</text>
        <dbReference type="Rhea" id="RHEA:10596"/>
        <dbReference type="Rhea" id="RHEA-COMP:10136"/>
        <dbReference type="Rhea" id="RHEA-COMP:20101"/>
        <dbReference type="ChEBI" id="CHEBI:15378"/>
        <dbReference type="ChEBI" id="CHEBI:30616"/>
        <dbReference type="ChEBI" id="CHEBI:46858"/>
        <dbReference type="ChEBI" id="CHEBI:61978"/>
        <dbReference type="ChEBI" id="CHEBI:456216"/>
        <dbReference type="EC" id="2.7.10.2"/>
    </reaction>
</comment>
<sequence>MTNNKKRKKNFVEVDIFKILKSSGFTMDDLEQNQIKEAFRHIKRPLLKKVVESNVSDSIANGNVIMIVSAHPEEGKTFVASNLAASIAAEKDKAVLLIDADVARSSVSQFFGIKAQYGFVEYLLGEKPNLANLIIKTTKSNFEILPAGRRYKHSTELFSSEKTKQLMHELASQNKEKIIILDSPPLFAASESMALAELAGQIIVVVASGSNHKELKGALEFLDLSRVTGTVFNKSRSPSRPYYYGYADQ</sequence>
<dbReference type="PANTHER" id="PTHR32309:SF13">
    <property type="entry name" value="FERRIC ENTEROBACTIN TRANSPORT PROTEIN FEPE"/>
    <property type="match status" value="1"/>
</dbReference>
<dbReference type="GO" id="GO:0005886">
    <property type="term" value="C:plasma membrane"/>
    <property type="evidence" value="ECO:0007669"/>
    <property type="project" value="TreeGrafter"/>
</dbReference>
<evidence type="ECO:0000256" key="8">
    <source>
        <dbReference type="ARBA" id="ARBA00051245"/>
    </source>
</evidence>
<evidence type="ECO:0000256" key="1">
    <source>
        <dbReference type="ARBA" id="ARBA00007316"/>
    </source>
</evidence>
<dbReference type="InterPro" id="IPR025669">
    <property type="entry name" value="AAA_dom"/>
</dbReference>
<dbReference type="SUPFAM" id="SSF52540">
    <property type="entry name" value="P-loop containing nucleoside triphosphate hydrolases"/>
    <property type="match status" value="1"/>
</dbReference>
<organism evidence="10">
    <name type="scientific">hydrothermal vent metagenome</name>
    <dbReference type="NCBI Taxonomy" id="652676"/>
    <lineage>
        <taxon>unclassified sequences</taxon>
        <taxon>metagenomes</taxon>
        <taxon>ecological metagenomes</taxon>
    </lineage>
</organism>
<comment type="similarity">
    <text evidence="1">Belongs to the CpsD/CapB family.</text>
</comment>
<evidence type="ECO:0000256" key="4">
    <source>
        <dbReference type="ARBA" id="ARBA00022741"/>
    </source>
</evidence>
<dbReference type="InterPro" id="IPR005702">
    <property type="entry name" value="Wzc-like_C"/>
</dbReference>
<dbReference type="InterPro" id="IPR050445">
    <property type="entry name" value="Bact_polysacc_biosynth/exp"/>
</dbReference>
<feature type="domain" description="AAA" evidence="9">
    <location>
        <begin position="64"/>
        <end position="208"/>
    </location>
</feature>
<accession>A0A3B0ZNT8</accession>
<dbReference type="CDD" id="cd05387">
    <property type="entry name" value="BY-kinase"/>
    <property type="match status" value="1"/>
</dbReference>
<keyword evidence="3" id="KW-0808">Transferase</keyword>